<proteinExistence type="predicted"/>
<reference evidence="1" key="1">
    <citation type="submission" date="2020-03" db="EMBL/GenBank/DDBJ databases">
        <title>The deep terrestrial virosphere.</title>
        <authorList>
            <person name="Holmfeldt K."/>
            <person name="Nilsson E."/>
            <person name="Simone D."/>
            <person name="Lopez-Fernandez M."/>
            <person name="Wu X."/>
            <person name="de Brujin I."/>
            <person name="Lundin D."/>
            <person name="Andersson A."/>
            <person name="Bertilsson S."/>
            <person name="Dopson M."/>
        </authorList>
    </citation>
    <scope>NUCLEOTIDE SEQUENCE</scope>
    <source>
        <strain evidence="1">MM415A01916</strain>
    </source>
</reference>
<sequence>MAEILELRQENSKTFSVEKGRQLIVSMGALHYKDNYASDEQWKDIDLTWEGNKITKAPYELTLEGNKVTIRDKKSGEISTIELLEIGGKTLPTQAWEHSKGLAKAFDTDLEIVAENSAVKFARILKSDKAPKEAKYKIVCSKPCRVRASDEDGDIPVESTLVDGVLTETLKPDRSIKYPVRIDPTWQVGASTDDCYLQKIDGSWAFYTNLAEITPGYTSATNLYKGGGMRFLNVTIPQGATINAANLIFTCYVAGSGTTVNTRITGNDVDDAATWSTLADFQARRGTVIGGANNNYITAAQVAWDAIGSWVLDTAYNSPEIKTVIQEIIDRVGWASGNDLALFWDDFDNRSSSFRRAYAYDGSTTKCPQLVITYIVVVAPTVTTQAVSSIATTTATGNGNITATGGENASAWGTCLATTANPTTADTVDAGSGAGGTGAFTTSIDSLATPAKYHVRAYATNTGGTGYGADVTFITTMTSSVLVGELAGASRAATYTRLSSVLSGIVAAATKSWNRTIASSVLVGIAVVASRAVTYTRASSVLVGVLIGASRTLSYTRASSVLSGIVVSASKSWNRTVTSSVLVGIAVAASKSWNRTISSAVIVGIVATATRAITYSRTSSVLVGVLASATRVVTFTRASSTIIGIVASATRALTATRTSPVIVGIVVSATRVWGRIITASVIIGVKVMGTMWARILRRLKTFTGRDISDPSAYRDLSDDNDEFRESK</sequence>
<evidence type="ECO:0008006" key="2">
    <source>
        <dbReference type="Google" id="ProtNLM"/>
    </source>
</evidence>
<protein>
    <recommendedName>
        <fullName evidence="2">Tail protein</fullName>
    </recommendedName>
</protein>
<dbReference type="AlphaFoldDB" id="A0A6M3JY80"/>
<dbReference type="EMBL" id="MT142125">
    <property type="protein sequence ID" value="QJA74864.1"/>
    <property type="molecule type" value="Genomic_DNA"/>
</dbReference>
<name>A0A6M3JY80_9ZZZZ</name>
<organism evidence="1">
    <name type="scientific">viral metagenome</name>
    <dbReference type="NCBI Taxonomy" id="1070528"/>
    <lineage>
        <taxon>unclassified sequences</taxon>
        <taxon>metagenomes</taxon>
        <taxon>organismal metagenomes</taxon>
    </lineage>
</organism>
<evidence type="ECO:0000313" key="1">
    <source>
        <dbReference type="EMBL" id="QJA74864.1"/>
    </source>
</evidence>
<gene>
    <name evidence="1" type="ORF">MM415A01916_0012</name>
</gene>
<accession>A0A6M3JY80</accession>